<feature type="compositionally biased region" description="Polar residues" evidence="1">
    <location>
        <begin position="169"/>
        <end position="180"/>
    </location>
</feature>
<dbReference type="AlphaFoldDB" id="A0A6I6ITD6"/>
<dbReference type="Pfam" id="PF17278">
    <property type="entry name" value="DUF5343"/>
    <property type="match status" value="1"/>
</dbReference>
<dbReference type="KEGG" id="rom:EI983_13140"/>
<dbReference type="RefSeq" id="WP_157707844.1">
    <property type="nucleotide sequence ID" value="NZ_CP034348.1"/>
</dbReference>
<accession>A0A6I6ITD6</accession>
<organism evidence="2 3">
    <name type="scientific">Roseovarius faecimaris</name>
    <dbReference type="NCBI Taxonomy" id="2494550"/>
    <lineage>
        <taxon>Bacteria</taxon>
        <taxon>Pseudomonadati</taxon>
        <taxon>Pseudomonadota</taxon>
        <taxon>Alphaproteobacteria</taxon>
        <taxon>Rhodobacterales</taxon>
        <taxon>Roseobacteraceae</taxon>
        <taxon>Roseovarius</taxon>
    </lineage>
</organism>
<proteinExistence type="predicted"/>
<protein>
    <recommendedName>
        <fullName evidence="4">DUF5343 domain-containing protein</fullName>
    </recommendedName>
</protein>
<feature type="region of interest" description="Disordered" evidence="1">
    <location>
        <begin position="150"/>
        <end position="180"/>
    </location>
</feature>
<evidence type="ECO:0000313" key="2">
    <source>
        <dbReference type="EMBL" id="QGX99163.1"/>
    </source>
</evidence>
<dbReference type="InterPro" id="IPR035235">
    <property type="entry name" value="DUF5343"/>
</dbReference>
<dbReference type="Proteomes" id="UP000428330">
    <property type="component" value="Chromosome"/>
</dbReference>
<reference evidence="3" key="1">
    <citation type="submission" date="2018-12" db="EMBL/GenBank/DDBJ databases">
        <title>Complete genome sequence of Roseovarius sp. MME-070.</title>
        <authorList>
            <person name="Nam Y.-D."/>
            <person name="Kang J."/>
            <person name="Chung W.-H."/>
            <person name="Park Y.S."/>
        </authorList>
    </citation>
    <scope>NUCLEOTIDE SEQUENCE [LARGE SCALE GENOMIC DNA]</scope>
    <source>
        <strain evidence="3">MME-070</strain>
    </source>
</reference>
<evidence type="ECO:0008006" key="4">
    <source>
        <dbReference type="Google" id="ProtNLM"/>
    </source>
</evidence>
<dbReference type="OrthoDB" id="5186897at2"/>
<sequence>MALPTAYLTSAKNLKPILEAMQTAQAPDKFTTRFLVSLGFSSSSDRLIIGVLKALGFLDQDGKPTDRYYRYLDQTQSEKVLAEGIREAYEDLFKIRTDAQNLSSAEVINKAKTLSQGSMSESVLKKFSLTFSSLVKLADFSDPVLVAGSPASVTEDETEDSTASEVEKSPSNPKRQTKSSLGGLHYNIQIILPATRDPAIYDALFKSLKEHIIE</sequence>
<gene>
    <name evidence="2" type="ORF">EI983_13140</name>
</gene>
<name>A0A6I6ITD6_9RHOB</name>
<dbReference type="EMBL" id="CP034348">
    <property type="protein sequence ID" value="QGX99163.1"/>
    <property type="molecule type" value="Genomic_DNA"/>
</dbReference>
<evidence type="ECO:0000313" key="3">
    <source>
        <dbReference type="Proteomes" id="UP000428330"/>
    </source>
</evidence>
<evidence type="ECO:0000256" key="1">
    <source>
        <dbReference type="SAM" id="MobiDB-lite"/>
    </source>
</evidence>
<keyword evidence="3" id="KW-1185">Reference proteome</keyword>